<name>A0A8T1NQ63_CARIL</name>
<evidence type="ECO:0000256" key="6">
    <source>
        <dbReference type="SAM" id="Coils"/>
    </source>
</evidence>
<keyword evidence="1" id="KW-0433">Leucine-rich repeat</keyword>
<keyword evidence="12" id="KW-1185">Reference proteome</keyword>
<evidence type="ECO:0000256" key="5">
    <source>
        <dbReference type="ARBA" id="ARBA00022840"/>
    </source>
</evidence>
<evidence type="ECO:0000256" key="3">
    <source>
        <dbReference type="ARBA" id="ARBA00022741"/>
    </source>
</evidence>
<dbReference type="GO" id="GO:0005524">
    <property type="term" value="F:ATP binding"/>
    <property type="evidence" value="ECO:0007669"/>
    <property type="project" value="UniProtKB-KW"/>
</dbReference>
<evidence type="ECO:0000313" key="12">
    <source>
        <dbReference type="Proteomes" id="UP000811609"/>
    </source>
</evidence>
<gene>
    <name evidence="11" type="ORF">CIPAW_13G083000</name>
</gene>
<comment type="caution">
    <text evidence="11">The sequence shown here is derived from an EMBL/GenBank/DDBJ whole genome shotgun (WGS) entry which is preliminary data.</text>
</comment>
<evidence type="ECO:0000256" key="1">
    <source>
        <dbReference type="ARBA" id="ARBA00022614"/>
    </source>
</evidence>
<feature type="coiled-coil region" evidence="6">
    <location>
        <begin position="36"/>
        <end position="83"/>
    </location>
</feature>
<keyword evidence="4" id="KW-0611">Plant defense</keyword>
<feature type="domain" description="Disease resistance protein winged helix" evidence="9">
    <location>
        <begin position="322"/>
        <end position="386"/>
    </location>
</feature>
<organism evidence="11 12">
    <name type="scientific">Carya illinoinensis</name>
    <name type="common">Pecan</name>
    <dbReference type="NCBI Taxonomy" id="32201"/>
    <lineage>
        <taxon>Eukaryota</taxon>
        <taxon>Viridiplantae</taxon>
        <taxon>Streptophyta</taxon>
        <taxon>Embryophyta</taxon>
        <taxon>Tracheophyta</taxon>
        <taxon>Spermatophyta</taxon>
        <taxon>Magnoliopsida</taxon>
        <taxon>eudicotyledons</taxon>
        <taxon>Gunneridae</taxon>
        <taxon>Pentapetalae</taxon>
        <taxon>rosids</taxon>
        <taxon>fabids</taxon>
        <taxon>Fagales</taxon>
        <taxon>Juglandaceae</taxon>
        <taxon>Carya</taxon>
    </lineage>
</organism>
<dbReference type="Proteomes" id="UP000811609">
    <property type="component" value="Chromosome 13"/>
</dbReference>
<dbReference type="CDD" id="cd14798">
    <property type="entry name" value="RX-CC_like"/>
    <property type="match status" value="1"/>
</dbReference>
<dbReference type="GO" id="GO:0006952">
    <property type="term" value="P:defense response"/>
    <property type="evidence" value="ECO:0007669"/>
    <property type="project" value="UniProtKB-KW"/>
</dbReference>
<dbReference type="InterPro" id="IPR002182">
    <property type="entry name" value="NB-ARC"/>
</dbReference>
<reference evidence="11" key="1">
    <citation type="submission" date="2020-12" db="EMBL/GenBank/DDBJ databases">
        <title>WGS assembly of Carya illinoinensis cv. Pawnee.</title>
        <authorList>
            <person name="Platts A."/>
            <person name="Shu S."/>
            <person name="Wright S."/>
            <person name="Barry K."/>
            <person name="Edger P."/>
            <person name="Pires J.C."/>
            <person name="Schmutz J."/>
        </authorList>
    </citation>
    <scope>NUCLEOTIDE SEQUENCE</scope>
    <source>
        <tissue evidence="11">Leaf</tissue>
    </source>
</reference>
<evidence type="ECO:0000313" key="11">
    <source>
        <dbReference type="EMBL" id="KAG6631314.1"/>
    </source>
</evidence>
<dbReference type="InterPro" id="IPR038005">
    <property type="entry name" value="RX-like_CC"/>
</dbReference>
<keyword evidence="3" id="KW-0547">Nucleotide-binding</keyword>
<accession>A0A8T1NQ63</accession>
<keyword evidence="5" id="KW-0067">ATP-binding</keyword>
<sequence>MAVGELFLSAFIQMLLLQMSREFLDFVRQEGIQEKLNKWRKTLSRLQAVLDDAEEKQYTSRAVKEWLNDLKDLAHDVEDILDEFATEALRRKFMNENQASTSMKGELNLKENVDRRPYKIRGTLAPTSVVTETHFCGREKDKEAILELLLSEKSSDTKVSVIPILGMGGIGKTTLTQHVYNDEKVQLFFDLKAGVCVSDYFDVVRDDLNLLQVKLKENLKGKKFLVILDDIWNENYHDWTILRAPFQAGGPGSAIIITTRNQGVSSMIGTTQAYRLQVLSNDACLSLFTTHALQTEDFSMHANLKDIGEEIVRRCKGLPLADYEFEEKQLVWLWMAEGLIQLQEGEKQMEELGSQYFHNLVSRSFFQQSSENKSRFLMHDLINDLAQSIAGDTCFKMEDGSEGSNKGKISKKARHSSYVVSSFDGTKKFEVFYQPNMLTCRYLTCTVPLQLLPKLQYLRVLSLSSYYITELPDSIGNLKHLHYIDLSHTLIKSLPESMTTLYNLQTLLLENCPIEKLPSTFANLLNLHHLNILNADLLEGMPPQIGKLTSLQTLSNMFVGKGTCSKVKELGPLSHLEGMLCILRLENVVESKDASDANLIGKPNLSGLMFEWCSNIIEPQDDESQHKLIELEVLDVLQPHHTLKELTIKCYGGVEFPTWLRRPSFPNMVLFPTFISLETLYFDDMWAWENWISYGDFPQLRQLYIQNCPKLLGKLPNHLPLLEKVVINGCWNLVVTISSFPQVCQLEIEQSKGVICRSKIHFSSLSFKCLSTISEFTRQIEGLTMEGLTSVEDLTIDGCEELMPLWSNDAGLKRPLPCLHVLNISNCPKLVSFVAEDVGEQLQLGFRSTFKEIKISNCIVLRSLPKTVMYNSTCLEYILIDRCDSVKYFAIGQLPPTLKQLEIQHCKNMLILLDDGDTNCLSSSTSLVDLTIIGCPSLKSLTSSGELPATLKYLHIWSCQKLESIAKRFHHNSFLEYVGISRCENLKSLPTGIHSLSHLDQIYLAKCPALDFFPDVGLLPANLRVLQIFDCEKMQALPNSIYNLASLKLLKISECPSIVSVPKEGFPTNLTSLYLSDLNINEALFEWGLHKLTSQKCLNINGFRILTPLKELLILECEKLSSFPKDGLPPSLLQLYVNGCPSLKERCKKDQGQDWSKIARIPCVWLDGKFIYDP</sequence>
<dbReference type="PANTHER" id="PTHR36766">
    <property type="entry name" value="PLANT BROAD-SPECTRUM MILDEW RESISTANCE PROTEIN RPW8"/>
    <property type="match status" value="1"/>
</dbReference>
<dbReference type="InterPro" id="IPR056789">
    <property type="entry name" value="LRR_R13L1-DRL21"/>
</dbReference>
<proteinExistence type="predicted"/>
<feature type="domain" description="Disease resistance N-terminal" evidence="8">
    <location>
        <begin position="7"/>
        <end position="97"/>
    </location>
</feature>
<dbReference type="GO" id="GO:0043531">
    <property type="term" value="F:ADP binding"/>
    <property type="evidence" value="ECO:0007669"/>
    <property type="project" value="InterPro"/>
</dbReference>
<evidence type="ECO:0000259" key="7">
    <source>
        <dbReference type="Pfam" id="PF00931"/>
    </source>
</evidence>
<dbReference type="EMBL" id="CM031821">
    <property type="protein sequence ID" value="KAG6631314.1"/>
    <property type="molecule type" value="Genomic_DNA"/>
</dbReference>
<keyword evidence="6" id="KW-0175">Coiled coil</keyword>
<protein>
    <submittedName>
        <fullName evidence="11">Uncharacterized protein</fullName>
    </submittedName>
</protein>
<dbReference type="Pfam" id="PF18052">
    <property type="entry name" value="Rx_N"/>
    <property type="match status" value="1"/>
</dbReference>
<dbReference type="Pfam" id="PF25019">
    <property type="entry name" value="LRR_R13L1-DRL21"/>
    <property type="match status" value="1"/>
</dbReference>
<dbReference type="AlphaFoldDB" id="A0A8T1NQ63"/>
<dbReference type="InterPro" id="IPR058922">
    <property type="entry name" value="WHD_DRP"/>
</dbReference>
<dbReference type="Pfam" id="PF13855">
    <property type="entry name" value="LRR_8"/>
    <property type="match status" value="1"/>
</dbReference>
<evidence type="ECO:0000256" key="4">
    <source>
        <dbReference type="ARBA" id="ARBA00022821"/>
    </source>
</evidence>
<evidence type="ECO:0000259" key="9">
    <source>
        <dbReference type="Pfam" id="PF23559"/>
    </source>
</evidence>
<evidence type="ECO:0000259" key="8">
    <source>
        <dbReference type="Pfam" id="PF18052"/>
    </source>
</evidence>
<evidence type="ECO:0000259" key="10">
    <source>
        <dbReference type="Pfam" id="PF25019"/>
    </source>
</evidence>
<feature type="domain" description="NB-ARC" evidence="7">
    <location>
        <begin position="139"/>
        <end position="296"/>
    </location>
</feature>
<dbReference type="Pfam" id="PF23559">
    <property type="entry name" value="WHD_DRP"/>
    <property type="match status" value="1"/>
</dbReference>
<keyword evidence="2" id="KW-0677">Repeat</keyword>
<dbReference type="Pfam" id="PF00931">
    <property type="entry name" value="NB-ARC"/>
    <property type="match status" value="1"/>
</dbReference>
<dbReference type="PANTHER" id="PTHR36766:SF51">
    <property type="entry name" value="DISEASE RESISTANCE RPP13-LIKE PROTEIN 1"/>
    <property type="match status" value="1"/>
</dbReference>
<evidence type="ECO:0000256" key="2">
    <source>
        <dbReference type="ARBA" id="ARBA00022737"/>
    </source>
</evidence>
<feature type="domain" description="R13L1/DRL21-like LRR repeat region" evidence="10">
    <location>
        <begin position="568"/>
        <end position="708"/>
    </location>
</feature>
<dbReference type="InterPro" id="IPR001611">
    <property type="entry name" value="Leu-rich_rpt"/>
</dbReference>
<dbReference type="InterPro" id="IPR041118">
    <property type="entry name" value="Rx_N"/>
</dbReference>